<sequence>MEAFVRTKRKKRKTRKYLDEMRKRCRKDFASLETQFKKKCIEIKHNYIKGNLSKINMFTNAVRSETITRPLFSNIRCEQHQSNNRKRNTHSKAVKDIVDCHQSSSKPCRDYIINHELDTNNIQNYNDIKENCSDELIPSSPLKYMSVESCNFDSANNEKTMSSSLSEDNYGNLLYEELLDTISMYIKNNFLTPKDDLVVRKTKESLQKIRPLTFHNEINKICIATSDDWEGYSIKEKIIQNPMDYIKLGCMMRSSYYNHREEDSDEDPPTRDGSYSSYYETQNLHSPLSHMPEYDFFPHKLNL</sequence>
<organism evidence="2 3">
    <name type="scientific">Diatraea saccharalis</name>
    <name type="common">sugarcane borer</name>
    <dbReference type="NCBI Taxonomy" id="40085"/>
    <lineage>
        <taxon>Eukaryota</taxon>
        <taxon>Metazoa</taxon>
        <taxon>Ecdysozoa</taxon>
        <taxon>Arthropoda</taxon>
        <taxon>Hexapoda</taxon>
        <taxon>Insecta</taxon>
        <taxon>Pterygota</taxon>
        <taxon>Neoptera</taxon>
        <taxon>Endopterygota</taxon>
        <taxon>Lepidoptera</taxon>
        <taxon>Glossata</taxon>
        <taxon>Ditrysia</taxon>
        <taxon>Pyraloidea</taxon>
        <taxon>Crambidae</taxon>
        <taxon>Crambinae</taxon>
        <taxon>Diatraea</taxon>
    </lineage>
</organism>
<evidence type="ECO:0000256" key="1">
    <source>
        <dbReference type="SAM" id="MobiDB-lite"/>
    </source>
</evidence>
<proteinExistence type="predicted"/>
<feature type="region of interest" description="Disordered" evidence="1">
    <location>
        <begin position="259"/>
        <end position="278"/>
    </location>
</feature>
<keyword evidence="3" id="KW-1185">Reference proteome</keyword>
<gene>
    <name evidence="2" type="ORF">DIATSA_LOCUS5407</name>
</gene>
<dbReference type="AlphaFoldDB" id="A0A9N9R1C0"/>
<evidence type="ECO:0000313" key="3">
    <source>
        <dbReference type="Proteomes" id="UP001153714"/>
    </source>
</evidence>
<accession>A0A9N9R1C0</accession>
<dbReference type="Proteomes" id="UP001153714">
    <property type="component" value="Chromosome 17"/>
</dbReference>
<name>A0A9N9R1C0_9NEOP</name>
<protein>
    <submittedName>
        <fullName evidence="2">Uncharacterized protein</fullName>
    </submittedName>
</protein>
<evidence type="ECO:0000313" key="2">
    <source>
        <dbReference type="EMBL" id="CAG9787534.1"/>
    </source>
</evidence>
<reference evidence="2" key="1">
    <citation type="submission" date="2021-12" db="EMBL/GenBank/DDBJ databases">
        <authorList>
            <person name="King R."/>
        </authorList>
    </citation>
    <scope>NUCLEOTIDE SEQUENCE</scope>
</reference>
<dbReference type="EMBL" id="OU893348">
    <property type="protein sequence ID" value="CAG9787534.1"/>
    <property type="molecule type" value="Genomic_DNA"/>
</dbReference>
<dbReference type="OrthoDB" id="7492934at2759"/>
<reference evidence="2" key="2">
    <citation type="submission" date="2022-10" db="EMBL/GenBank/DDBJ databases">
        <authorList>
            <consortium name="ENA_rothamsted_submissions"/>
            <consortium name="culmorum"/>
            <person name="King R."/>
        </authorList>
    </citation>
    <scope>NUCLEOTIDE SEQUENCE</scope>
</reference>